<protein>
    <recommendedName>
        <fullName evidence="3">Prolyl aminopeptidase</fullName>
    </recommendedName>
</protein>
<dbReference type="InterPro" id="IPR029058">
    <property type="entry name" value="AB_hydrolase_fold"/>
</dbReference>
<organism evidence="1 2">
    <name type="scientific">Kribbella antiqua</name>
    <dbReference type="NCBI Taxonomy" id="2512217"/>
    <lineage>
        <taxon>Bacteria</taxon>
        <taxon>Bacillati</taxon>
        <taxon>Actinomycetota</taxon>
        <taxon>Actinomycetes</taxon>
        <taxon>Propionibacteriales</taxon>
        <taxon>Kribbellaceae</taxon>
        <taxon>Kribbella</taxon>
    </lineage>
</organism>
<accession>A0A4R2IU18</accession>
<keyword evidence="2" id="KW-1185">Reference proteome</keyword>
<name>A0A4R2IU18_9ACTN</name>
<dbReference type="Proteomes" id="UP000295573">
    <property type="component" value="Unassembled WGS sequence"/>
</dbReference>
<sequence length="60" mass="6535">MLIHGRLDISSPADIAWRMAQAWPDAELHLVEQEGHGAGGGETQELILAALDRFARTAKI</sequence>
<evidence type="ECO:0000313" key="1">
    <source>
        <dbReference type="EMBL" id="TCO46335.1"/>
    </source>
</evidence>
<proteinExistence type="predicted"/>
<dbReference type="Gene3D" id="3.40.50.1820">
    <property type="entry name" value="alpha/beta hydrolase"/>
    <property type="match status" value="1"/>
</dbReference>
<dbReference type="SUPFAM" id="SSF53474">
    <property type="entry name" value="alpha/beta-Hydrolases"/>
    <property type="match status" value="1"/>
</dbReference>
<dbReference type="OrthoDB" id="9796770at2"/>
<reference evidence="1 2" key="1">
    <citation type="journal article" date="2015" name="Stand. Genomic Sci.">
        <title>Genomic Encyclopedia of Bacterial and Archaeal Type Strains, Phase III: the genomes of soil and plant-associated and newly described type strains.</title>
        <authorList>
            <person name="Whitman W.B."/>
            <person name="Woyke T."/>
            <person name="Klenk H.P."/>
            <person name="Zhou Y."/>
            <person name="Lilburn T.G."/>
            <person name="Beck B.J."/>
            <person name="De Vos P."/>
            <person name="Vandamme P."/>
            <person name="Eisen J.A."/>
            <person name="Garrity G."/>
            <person name="Hugenholtz P."/>
            <person name="Kyrpides N.C."/>
        </authorList>
    </citation>
    <scope>NUCLEOTIDE SEQUENCE [LARGE SCALE GENOMIC DNA]</scope>
    <source>
        <strain evidence="1 2">VKM Ac-2541</strain>
    </source>
</reference>
<dbReference type="EMBL" id="SLWR01000007">
    <property type="protein sequence ID" value="TCO46335.1"/>
    <property type="molecule type" value="Genomic_DNA"/>
</dbReference>
<evidence type="ECO:0008006" key="3">
    <source>
        <dbReference type="Google" id="ProtNLM"/>
    </source>
</evidence>
<comment type="caution">
    <text evidence="1">The sequence shown here is derived from an EMBL/GenBank/DDBJ whole genome shotgun (WGS) entry which is preliminary data.</text>
</comment>
<dbReference type="RefSeq" id="WP_132151362.1">
    <property type="nucleotide sequence ID" value="NZ_SLWR01000007.1"/>
</dbReference>
<evidence type="ECO:0000313" key="2">
    <source>
        <dbReference type="Proteomes" id="UP000295573"/>
    </source>
</evidence>
<dbReference type="AlphaFoldDB" id="A0A4R2IU18"/>
<gene>
    <name evidence="1" type="ORF">EV646_107360</name>
</gene>